<reference evidence="2 3" key="1">
    <citation type="journal article" date="2021" name="BMC Genomics">
        <title>Datura genome reveals duplications of psychoactive alkaloid biosynthetic genes and high mutation rate following tissue culture.</title>
        <authorList>
            <person name="Rajewski A."/>
            <person name="Carter-House D."/>
            <person name="Stajich J."/>
            <person name="Litt A."/>
        </authorList>
    </citation>
    <scope>NUCLEOTIDE SEQUENCE [LARGE SCALE GENOMIC DNA]</scope>
    <source>
        <strain evidence="2">AR-01</strain>
    </source>
</reference>
<evidence type="ECO:0000256" key="1">
    <source>
        <dbReference type="SAM" id="MobiDB-lite"/>
    </source>
</evidence>
<dbReference type="EMBL" id="JACEIK010005579">
    <property type="protein sequence ID" value="MCE0481834.1"/>
    <property type="molecule type" value="Genomic_DNA"/>
</dbReference>
<name>A0ABS8VNI5_DATST</name>
<organism evidence="2 3">
    <name type="scientific">Datura stramonium</name>
    <name type="common">Jimsonweed</name>
    <name type="synonym">Common thornapple</name>
    <dbReference type="NCBI Taxonomy" id="4076"/>
    <lineage>
        <taxon>Eukaryota</taxon>
        <taxon>Viridiplantae</taxon>
        <taxon>Streptophyta</taxon>
        <taxon>Embryophyta</taxon>
        <taxon>Tracheophyta</taxon>
        <taxon>Spermatophyta</taxon>
        <taxon>Magnoliopsida</taxon>
        <taxon>eudicotyledons</taxon>
        <taxon>Gunneridae</taxon>
        <taxon>Pentapetalae</taxon>
        <taxon>asterids</taxon>
        <taxon>lamiids</taxon>
        <taxon>Solanales</taxon>
        <taxon>Solanaceae</taxon>
        <taxon>Solanoideae</taxon>
        <taxon>Datureae</taxon>
        <taxon>Datura</taxon>
    </lineage>
</organism>
<protein>
    <submittedName>
        <fullName evidence="2">Uncharacterized protein</fullName>
    </submittedName>
</protein>
<proteinExistence type="predicted"/>
<gene>
    <name evidence="2" type="ORF">HAX54_039917</name>
</gene>
<accession>A0ABS8VNI5</accession>
<keyword evidence="3" id="KW-1185">Reference proteome</keyword>
<feature type="non-terminal residue" evidence="2">
    <location>
        <position position="1"/>
    </location>
</feature>
<comment type="caution">
    <text evidence="2">The sequence shown here is derived from an EMBL/GenBank/DDBJ whole genome shotgun (WGS) entry which is preliminary data.</text>
</comment>
<evidence type="ECO:0000313" key="3">
    <source>
        <dbReference type="Proteomes" id="UP000823775"/>
    </source>
</evidence>
<dbReference type="Proteomes" id="UP000823775">
    <property type="component" value="Unassembled WGS sequence"/>
</dbReference>
<evidence type="ECO:0000313" key="2">
    <source>
        <dbReference type="EMBL" id="MCE0481834.1"/>
    </source>
</evidence>
<feature type="region of interest" description="Disordered" evidence="1">
    <location>
        <begin position="25"/>
        <end position="48"/>
    </location>
</feature>
<sequence length="93" mass="10208">IMAPKESKGMEIEVVAKGLKRLQKGTKGASSSVAKAGNARQFGAQKEDKYAPKNKIDEGHLTLEFLVIRDKLCELGVGYICVEQEECNLTLVR</sequence>
<feature type="non-terminal residue" evidence="2">
    <location>
        <position position="93"/>
    </location>
</feature>